<dbReference type="Gene3D" id="3.40.50.300">
    <property type="entry name" value="P-loop containing nucleotide triphosphate hydrolases"/>
    <property type="match status" value="1"/>
</dbReference>
<dbReference type="InterPro" id="IPR027417">
    <property type="entry name" value="P-loop_NTPase"/>
</dbReference>
<dbReference type="EMBL" id="BAAAZE010000014">
    <property type="protein sequence ID" value="GAA4033200.1"/>
    <property type="molecule type" value="Genomic_DNA"/>
</dbReference>
<protein>
    <submittedName>
        <fullName evidence="2">ABC transporter ATP-binding protein</fullName>
    </submittedName>
</protein>
<accession>A0ABP7TZ78</accession>
<keyword evidence="2" id="KW-0067">ATP-binding</keyword>
<dbReference type="Pfam" id="PF00005">
    <property type="entry name" value="ABC_tran"/>
    <property type="match status" value="1"/>
</dbReference>
<dbReference type="GO" id="GO:0005524">
    <property type="term" value="F:ATP binding"/>
    <property type="evidence" value="ECO:0007669"/>
    <property type="project" value="UniProtKB-KW"/>
</dbReference>
<dbReference type="PANTHER" id="PTHR24220:SF611">
    <property type="entry name" value="ATP-BINDING COMPONENT OF ABC TRANSPORTER-RELATED"/>
    <property type="match status" value="1"/>
</dbReference>
<evidence type="ECO:0000313" key="3">
    <source>
        <dbReference type="Proteomes" id="UP001501353"/>
    </source>
</evidence>
<keyword evidence="2" id="KW-0547">Nucleotide-binding</keyword>
<dbReference type="PANTHER" id="PTHR24220">
    <property type="entry name" value="IMPORT ATP-BINDING PROTEIN"/>
    <property type="match status" value="1"/>
</dbReference>
<feature type="domain" description="ABC transporter" evidence="1">
    <location>
        <begin position="1"/>
        <end position="183"/>
    </location>
</feature>
<dbReference type="SUPFAM" id="SSF52540">
    <property type="entry name" value="P-loop containing nucleoside triphosphate hydrolases"/>
    <property type="match status" value="1"/>
</dbReference>
<dbReference type="Proteomes" id="UP001501353">
    <property type="component" value="Unassembled WGS sequence"/>
</dbReference>
<evidence type="ECO:0000259" key="1">
    <source>
        <dbReference type="PROSITE" id="PS50893"/>
    </source>
</evidence>
<evidence type="ECO:0000313" key="2">
    <source>
        <dbReference type="EMBL" id="GAA4033200.1"/>
    </source>
</evidence>
<sequence>MLGGVLAPQQGTIRLLDTDLTALSASARDRFRVDHIGFIFQQFNLIPYLSVVENTLLPCWFSTRRRARATAAGLTVREEASRLLRQLGLGPELRDRAVTSLSVGQQQRVAAARALIGRPEMIIADEPTSSLDAARQKDFLDLLFHECDAAQATLLFVSHDHRLATHFTREVALPDLNRAVIEESN</sequence>
<reference evidence="3" key="1">
    <citation type="journal article" date="2019" name="Int. J. Syst. Evol. Microbiol.">
        <title>The Global Catalogue of Microorganisms (GCM) 10K type strain sequencing project: providing services to taxonomists for standard genome sequencing and annotation.</title>
        <authorList>
            <consortium name="The Broad Institute Genomics Platform"/>
            <consortium name="The Broad Institute Genome Sequencing Center for Infectious Disease"/>
            <person name="Wu L."/>
            <person name="Ma J."/>
        </authorList>
    </citation>
    <scope>NUCLEOTIDE SEQUENCE [LARGE SCALE GENOMIC DNA]</scope>
    <source>
        <strain evidence="3">JCM 16673</strain>
    </source>
</reference>
<comment type="caution">
    <text evidence="2">The sequence shown here is derived from an EMBL/GenBank/DDBJ whole genome shotgun (WGS) entry which is preliminary data.</text>
</comment>
<gene>
    <name evidence="2" type="ORF">GCM10022212_35400</name>
</gene>
<dbReference type="PROSITE" id="PS50893">
    <property type="entry name" value="ABC_TRANSPORTER_2"/>
    <property type="match status" value="1"/>
</dbReference>
<dbReference type="InterPro" id="IPR003439">
    <property type="entry name" value="ABC_transporter-like_ATP-bd"/>
</dbReference>
<keyword evidence="3" id="KW-1185">Reference proteome</keyword>
<organism evidence="2 3">
    <name type="scientific">Actimicrobium antarcticum</name>
    <dbReference type="NCBI Taxonomy" id="1051899"/>
    <lineage>
        <taxon>Bacteria</taxon>
        <taxon>Pseudomonadati</taxon>
        <taxon>Pseudomonadota</taxon>
        <taxon>Betaproteobacteria</taxon>
        <taxon>Burkholderiales</taxon>
        <taxon>Oxalobacteraceae</taxon>
        <taxon>Actimicrobium</taxon>
    </lineage>
</organism>
<name>A0ABP7TZ78_9BURK</name>
<dbReference type="InterPro" id="IPR015854">
    <property type="entry name" value="ABC_transpr_LolD-like"/>
</dbReference>
<proteinExistence type="predicted"/>